<evidence type="ECO:0000313" key="2">
    <source>
        <dbReference type="Proteomes" id="UP000501054"/>
    </source>
</evidence>
<keyword evidence="2" id="KW-1185">Reference proteome</keyword>
<dbReference type="EMBL" id="MN901521">
    <property type="protein sequence ID" value="QIR31287.1"/>
    <property type="molecule type" value="Genomic_DNA"/>
</dbReference>
<name>A0A6G9RWC9_9CAUD</name>
<gene>
    <name evidence="1" type="ORF">HrrSp1_630</name>
</gene>
<protein>
    <submittedName>
        <fullName evidence="1">Uncharacterized protein</fullName>
    </submittedName>
</protein>
<reference evidence="1 2" key="1">
    <citation type="journal article" date="2020" name="Genes (Basel)">
        <title>Comparative Genomics of Two New HF1-like Haloviruses.</title>
        <authorList>
            <person name="Dyall-Smith M."/>
            <person name="Tang S.L."/>
            <person name="Russ B."/>
            <person name="Chiang P.W."/>
            <person name="Pfeiffer F."/>
        </authorList>
    </citation>
    <scope>NUCLEOTIDE SEQUENCE [LARGE SCALE GENOMIC DNA]</scope>
</reference>
<dbReference type="Proteomes" id="UP000501054">
    <property type="component" value="Segment"/>
</dbReference>
<accession>A0A6G9RWC9</accession>
<organism evidence="1 2">
    <name type="scientific">Halorubrum virus Serpecor1</name>
    <dbReference type="NCBI Taxonomy" id="2721757"/>
    <lineage>
        <taxon>Viruses</taxon>
        <taxon>Duplodnaviria</taxon>
        <taxon>Heunggongvirae</taxon>
        <taxon>Uroviricota</taxon>
        <taxon>Caudoviricetes</taxon>
        <taxon>Thumleimavirales</taxon>
        <taxon>Hafunaviridae</taxon>
        <taxon>Haloferacalesvirus</taxon>
        <taxon>Haloferacalesvirus serpentinense</taxon>
        <taxon>Haloferacalesvirus Serpecor1</taxon>
    </lineage>
</organism>
<sequence>MDYHDIPSYETYKSWKNAYGEWEVKLIDGYGETVLHLSEDSEAPDDRIEAGLFYLWDTGDCLSWIREREAFTMEYDTGTVTDADYVELRDDGTKNETQHNHVHLDADVRNGRKVALSPA</sequence>
<proteinExistence type="predicted"/>
<evidence type="ECO:0000313" key="1">
    <source>
        <dbReference type="EMBL" id="QIR31287.1"/>
    </source>
</evidence>